<protein>
    <recommendedName>
        <fullName evidence="12">YicC-like family, N-terminal region</fullName>
    </recommendedName>
</protein>
<evidence type="ECO:0000259" key="6">
    <source>
        <dbReference type="Pfam" id="PF03755"/>
    </source>
</evidence>
<evidence type="ECO:0000256" key="5">
    <source>
        <dbReference type="ARBA" id="ARBA00035648"/>
    </source>
</evidence>
<reference evidence="9 11" key="2">
    <citation type="submission" date="2015-09" db="EMBL/GenBank/DDBJ databases">
        <authorList>
            <consortium name="Swine Surveillance"/>
        </authorList>
    </citation>
    <scope>NUCLEOTIDE SEQUENCE [LARGE SCALE GENOMIC DNA]</scope>
    <source>
        <strain evidence="9 11">5120</strain>
    </source>
</reference>
<dbReference type="InterPro" id="IPR013551">
    <property type="entry name" value="YicC-like_C"/>
</dbReference>
<evidence type="ECO:0000313" key="8">
    <source>
        <dbReference type="EMBL" id="CUH65851.1"/>
    </source>
</evidence>
<dbReference type="EMBL" id="CYSB01000025">
    <property type="protein sequence ID" value="CUH65851.1"/>
    <property type="molecule type" value="Genomic_DNA"/>
</dbReference>
<evidence type="ECO:0000256" key="4">
    <source>
        <dbReference type="ARBA" id="ARBA00022801"/>
    </source>
</evidence>
<evidence type="ECO:0000313" key="11">
    <source>
        <dbReference type="Proteomes" id="UP000051887"/>
    </source>
</evidence>
<keyword evidence="3" id="KW-0255">Endonuclease</keyword>
<gene>
    <name evidence="8" type="ORF">TL5118_01503</name>
    <name evidence="9" type="ORF">TL5120_00485</name>
</gene>
<evidence type="ECO:0000256" key="2">
    <source>
        <dbReference type="ARBA" id="ARBA00022722"/>
    </source>
</evidence>
<dbReference type="Proteomes" id="UP000051887">
    <property type="component" value="Unassembled WGS sequence"/>
</dbReference>
<organism evidence="9 11">
    <name type="scientific">Thalassovita autumnalis</name>
    <dbReference type="NCBI Taxonomy" id="2072972"/>
    <lineage>
        <taxon>Bacteria</taxon>
        <taxon>Pseudomonadati</taxon>
        <taxon>Pseudomonadota</taxon>
        <taxon>Alphaproteobacteria</taxon>
        <taxon>Rhodobacterales</taxon>
        <taxon>Roseobacteraceae</taxon>
        <taxon>Thalassovita</taxon>
    </lineage>
</organism>
<dbReference type="Pfam" id="PF08340">
    <property type="entry name" value="YicC-like_C"/>
    <property type="match status" value="1"/>
</dbReference>
<dbReference type="PANTHER" id="PTHR30636:SF3">
    <property type="entry name" value="UPF0701 PROTEIN YICC"/>
    <property type="match status" value="1"/>
</dbReference>
<dbReference type="Proteomes" id="UP000051086">
    <property type="component" value="Unassembled WGS sequence"/>
</dbReference>
<keyword evidence="2" id="KW-0540">Nuclease</keyword>
<dbReference type="GO" id="GO:0016787">
    <property type="term" value="F:hydrolase activity"/>
    <property type="evidence" value="ECO:0007669"/>
    <property type="project" value="UniProtKB-KW"/>
</dbReference>
<evidence type="ECO:0000313" key="9">
    <source>
        <dbReference type="EMBL" id="CUH70705.1"/>
    </source>
</evidence>
<dbReference type="InterPro" id="IPR005229">
    <property type="entry name" value="YicC/YloC-like"/>
</dbReference>
<evidence type="ECO:0000256" key="1">
    <source>
        <dbReference type="ARBA" id="ARBA00001968"/>
    </source>
</evidence>
<sequence>MRATTEDNVLQSMTGFASGKGELAPYSWTWEIRSVNAKGLDLRLRVPDWIEGLETTLRARLGKAMGRGNVTLSLKVQREDSGGSLSLNGAALDSMLEAMATVTARAEANGVALAPVTAVDLMNLRGVMEQGSSEEETKALGAAVLQGFEPVLQQFLDMRGNEGRALHEVLTRTVDEIETLVGQAEAAIGNRKEAMEEALRAALARVMQNVDTMDEDRLAQEMALVAVKSDVTEELDRLHAHIGAARGLLQERKPVGRKLDFLMQEFNREANTLCSKSQNTALTRIGLDLKTVIDQMREQVQNVE</sequence>
<dbReference type="RefSeq" id="WP_058242021.1">
    <property type="nucleotide sequence ID" value="NZ_CYSB01000025.1"/>
</dbReference>
<dbReference type="Pfam" id="PF03755">
    <property type="entry name" value="YicC-like_N"/>
    <property type="match status" value="1"/>
</dbReference>
<keyword evidence="10" id="KW-1185">Reference proteome</keyword>
<dbReference type="InterPro" id="IPR013527">
    <property type="entry name" value="YicC-like_N"/>
</dbReference>
<dbReference type="PANTHER" id="PTHR30636">
    <property type="entry name" value="UPF0701 PROTEIN YICC"/>
    <property type="match status" value="1"/>
</dbReference>
<evidence type="ECO:0000313" key="10">
    <source>
        <dbReference type="Proteomes" id="UP000051086"/>
    </source>
</evidence>
<feature type="domain" description="Endoribonuclease YicC-like N-terminal" evidence="6">
    <location>
        <begin position="10"/>
        <end position="167"/>
    </location>
</feature>
<comment type="similarity">
    <text evidence="5">Belongs to the YicC/YloC family.</text>
</comment>
<proteinExistence type="inferred from homology"/>
<dbReference type="NCBIfam" id="TIGR00255">
    <property type="entry name" value="YicC/YloC family endoribonuclease"/>
    <property type="match status" value="1"/>
</dbReference>
<name>A0A0P1GAA5_9RHOB</name>
<feature type="domain" description="Endoribonuclease YicC-like C-terminal" evidence="7">
    <location>
        <begin position="190"/>
        <end position="304"/>
    </location>
</feature>
<comment type="cofactor">
    <cofactor evidence="1">
        <name>a divalent metal cation</name>
        <dbReference type="ChEBI" id="CHEBI:60240"/>
    </cofactor>
</comment>
<accession>A0A0P1GAA5</accession>
<evidence type="ECO:0008006" key="12">
    <source>
        <dbReference type="Google" id="ProtNLM"/>
    </source>
</evidence>
<keyword evidence="4" id="KW-0378">Hydrolase</keyword>
<evidence type="ECO:0000259" key="7">
    <source>
        <dbReference type="Pfam" id="PF08340"/>
    </source>
</evidence>
<dbReference type="GO" id="GO:0004521">
    <property type="term" value="F:RNA endonuclease activity"/>
    <property type="evidence" value="ECO:0007669"/>
    <property type="project" value="InterPro"/>
</dbReference>
<reference evidence="8 10" key="1">
    <citation type="submission" date="2015-09" db="EMBL/GenBank/DDBJ databases">
        <authorList>
            <person name="Rodrigo-Torres L."/>
            <person name="Arahal D.R."/>
        </authorList>
    </citation>
    <scope>NUCLEOTIDE SEQUENCE [LARGE SCALE GENOMIC DNA]</scope>
    <source>
        <strain evidence="8 10">CECT 5118</strain>
    </source>
</reference>
<evidence type="ECO:0000256" key="3">
    <source>
        <dbReference type="ARBA" id="ARBA00022759"/>
    </source>
</evidence>
<dbReference type="EMBL" id="CYSC01000007">
    <property type="protein sequence ID" value="CUH70705.1"/>
    <property type="molecule type" value="Genomic_DNA"/>
</dbReference>
<dbReference type="AlphaFoldDB" id="A0A0P1GAA5"/>